<accession>A0A1H0UQK9</accession>
<dbReference type="EMBL" id="FNJL01000021">
    <property type="protein sequence ID" value="SDP68519.1"/>
    <property type="molecule type" value="Genomic_DNA"/>
</dbReference>
<dbReference type="AlphaFoldDB" id="A0A1H0UQK9"/>
<reference evidence="3" key="1">
    <citation type="submission" date="2016-10" db="EMBL/GenBank/DDBJ databases">
        <authorList>
            <person name="Varghese N."/>
            <person name="Submissions S."/>
        </authorList>
    </citation>
    <scope>NUCLEOTIDE SEQUENCE [LARGE SCALE GENOMIC DNA]</scope>
    <source>
        <strain evidence="3">DSM 17101</strain>
    </source>
</reference>
<proteinExistence type="predicted"/>
<dbReference type="RefSeq" id="WP_092836270.1">
    <property type="nucleotide sequence ID" value="NZ_CP028290.1"/>
</dbReference>
<evidence type="ECO:0000313" key="3">
    <source>
        <dbReference type="Proteomes" id="UP000199317"/>
    </source>
</evidence>
<keyword evidence="1" id="KW-0472">Membrane</keyword>
<feature type="transmembrane region" description="Helical" evidence="1">
    <location>
        <begin position="44"/>
        <end position="64"/>
    </location>
</feature>
<gene>
    <name evidence="2" type="ORF">SAMN04489708_12143</name>
</gene>
<evidence type="ECO:0000256" key="1">
    <source>
        <dbReference type="SAM" id="Phobius"/>
    </source>
</evidence>
<dbReference type="Proteomes" id="UP000199317">
    <property type="component" value="Unassembled WGS sequence"/>
</dbReference>
<evidence type="ECO:0000313" key="2">
    <source>
        <dbReference type="EMBL" id="SDP68519.1"/>
    </source>
</evidence>
<keyword evidence="1" id="KW-0812">Transmembrane</keyword>
<dbReference type="OrthoDB" id="8818217at2"/>
<organism evidence="2 3">
    <name type="scientific">Paracidovorax cattleyae</name>
    <dbReference type="NCBI Taxonomy" id="80868"/>
    <lineage>
        <taxon>Bacteria</taxon>
        <taxon>Pseudomonadati</taxon>
        <taxon>Pseudomonadota</taxon>
        <taxon>Betaproteobacteria</taxon>
        <taxon>Burkholderiales</taxon>
        <taxon>Comamonadaceae</taxon>
        <taxon>Paracidovorax</taxon>
    </lineage>
</organism>
<name>A0A1H0UQK9_9BURK</name>
<protein>
    <submittedName>
        <fullName evidence="2">Uncharacterized protein</fullName>
    </submittedName>
</protein>
<keyword evidence="3" id="KW-1185">Reference proteome</keyword>
<keyword evidence="1" id="KW-1133">Transmembrane helix</keyword>
<sequence>MAASGSIVDAPLAAAAALNATALPEAEAGYALMAQALRSEQPSPVIFGSLAVTAAAIVQGLALYEATMARGRAG</sequence>